<dbReference type="Proteomes" id="UP000078225">
    <property type="component" value="Unassembled WGS sequence"/>
</dbReference>
<dbReference type="RefSeq" id="WP_064598443.1">
    <property type="nucleotide sequence ID" value="NZ_CP134782.1"/>
</dbReference>
<feature type="domain" description="Pili assembly chaperone C-terminal" evidence="9">
    <location>
        <begin position="165"/>
        <end position="218"/>
    </location>
</feature>
<dbReference type="OrthoDB" id="9131059at2"/>
<dbReference type="Pfam" id="PF02753">
    <property type="entry name" value="PapD_C"/>
    <property type="match status" value="1"/>
</dbReference>
<evidence type="ECO:0000256" key="3">
    <source>
        <dbReference type="ARBA" id="ARBA00022558"/>
    </source>
</evidence>
<reference evidence="11" key="1">
    <citation type="submission" date="2016-05" db="EMBL/GenBank/DDBJ databases">
        <authorList>
            <person name="Behera P."/>
            <person name="Vaishampayan P."/>
            <person name="Singh N."/>
            <person name="Raina V."/>
            <person name="Suar M."/>
            <person name="Pattnaik A."/>
            <person name="Rastogi G."/>
        </authorList>
    </citation>
    <scope>NUCLEOTIDE SEQUENCE [LARGE SCALE GENOMIC DNA]</scope>
    <source>
        <strain evidence="11">MP23</strain>
    </source>
</reference>
<keyword evidence="11" id="KW-1185">Reference proteome</keyword>
<feature type="domain" description="Pili assembly chaperone N-terminal" evidence="8">
    <location>
        <begin position="23"/>
        <end position="143"/>
    </location>
</feature>
<comment type="caution">
    <text evidence="10">The sequence shown here is derived from an EMBL/GenBank/DDBJ whole genome shotgun (WGS) entry which is preliminary data.</text>
</comment>
<evidence type="ECO:0000259" key="8">
    <source>
        <dbReference type="Pfam" id="PF00345"/>
    </source>
</evidence>
<keyword evidence="4 7" id="KW-0732">Signal</keyword>
<dbReference type="InterPro" id="IPR001829">
    <property type="entry name" value="Pili_assmbl_chaperone_bac"/>
</dbReference>
<dbReference type="InterPro" id="IPR013783">
    <property type="entry name" value="Ig-like_fold"/>
</dbReference>
<dbReference type="InterPro" id="IPR016148">
    <property type="entry name" value="Pili_assmbl_chaperone_C"/>
</dbReference>
<evidence type="ECO:0000256" key="7">
    <source>
        <dbReference type="SAM" id="SignalP"/>
    </source>
</evidence>
<dbReference type="SUPFAM" id="SSF49354">
    <property type="entry name" value="PapD-like"/>
    <property type="match status" value="1"/>
</dbReference>
<keyword evidence="3" id="KW-1029">Fimbrium biogenesis</keyword>
<evidence type="ECO:0000256" key="5">
    <source>
        <dbReference type="ARBA" id="ARBA00022764"/>
    </source>
</evidence>
<dbReference type="GO" id="GO:0071555">
    <property type="term" value="P:cell wall organization"/>
    <property type="evidence" value="ECO:0007669"/>
    <property type="project" value="InterPro"/>
</dbReference>
<evidence type="ECO:0000256" key="1">
    <source>
        <dbReference type="ARBA" id="ARBA00004418"/>
    </source>
</evidence>
<keyword evidence="5" id="KW-0574">Periplasm</keyword>
<proteinExistence type="inferred from homology"/>
<dbReference type="EMBL" id="LYRP01000022">
    <property type="protein sequence ID" value="OAT76455.1"/>
    <property type="molecule type" value="Genomic_DNA"/>
</dbReference>
<feature type="signal peptide" evidence="7">
    <location>
        <begin position="1"/>
        <end position="21"/>
    </location>
</feature>
<evidence type="ECO:0000256" key="2">
    <source>
        <dbReference type="ARBA" id="ARBA00007399"/>
    </source>
</evidence>
<keyword evidence="6" id="KW-0143">Chaperone</keyword>
<evidence type="ECO:0000256" key="6">
    <source>
        <dbReference type="ARBA" id="ARBA00023186"/>
    </source>
</evidence>
<feature type="chain" id="PRO_5008596634" description="Molecular chaperone" evidence="7">
    <location>
        <begin position="22"/>
        <end position="225"/>
    </location>
</feature>
<name>A0A1B7L2M5_9ENTR</name>
<evidence type="ECO:0008006" key="12">
    <source>
        <dbReference type="Google" id="ProtNLM"/>
    </source>
</evidence>
<evidence type="ECO:0000259" key="9">
    <source>
        <dbReference type="Pfam" id="PF02753"/>
    </source>
</evidence>
<dbReference type="SUPFAM" id="SSF49584">
    <property type="entry name" value="Periplasmic chaperone C-domain"/>
    <property type="match status" value="1"/>
</dbReference>
<evidence type="ECO:0000313" key="11">
    <source>
        <dbReference type="Proteomes" id="UP000078225"/>
    </source>
</evidence>
<dbReference type="AlphaFoldDB" id="A0A1B7L2M5"/>
<dbReference type="Gene3D" id="2.60.40.10">
    <property type="entry name" value="Immunoglobulins"/>
    <property type="match status" value="2"/>
</dbReference>
<protein>
    <recommendedName>
        <fullName evidence="12">Molecular chaperone</fullName>
    </recommendedName>
</protein>
<organism evidence="10 11">
    <name type="scientific">Mangrovibacter phragmitis</name>
    <dbReference type="NCBI Taxonomy" id="1691903"/>
    <lineage>
        <taxon>Bacteria</taxon>
        <taxon>Pseudomonadati</taxon>
        <taxon>Pseudomonadota</taxon>
        <taxon>Gammaproteobacteria</taxon>
        <taxon>Enterobacterales</taxon>
        <taxon>Enterobacteriaceae</taxon>
        <taxon>Mangrovibacter</taxon>
    </lineage>
</organism>
<evidence type="ECO:0000256" key="4">
    <source>
        <dbReference type="ARBA" id="ARBA00022729"/>
    </source>
</evidence>
<dbReference type="PANTHER" id="PTHR30251:SF11">
    <property type="entry name" value="CHAPERONE PROTEIN FIMC-RELATED"/>
    <property type="match status" value="1"/>
</dbReference>
<dbReference type="GO" id="GO:0030288">
    <property type="term" value="C:outer membrane-bounded periplasmic space"/>
    <property type="evidence" value="ECO:0007669"/>
    <property type="project" value="InterPro"/>
</dbReference>
<accession>A0A1B7L2M5</accession>
<sequence length="225" mass="24640">MKKLISFILGLSLCVPSLALANGVSLNTTRVIYAKDARQATISSRNSAKETTYLMQTWVEEETGEKSKRFIITPPLLTARPGSENLMRIILKDGASLPNDRESIFYLNSKAIPSVNKAEAEGKNLLIIAAITRIKLFVRPSGLKIGPDEAPGKLEFKKEGTNVKVRNPTPYYITINNLQAGSKVISDLMIAPQEEQVINNISASSLAFSTINDYGATTQQIKVNL</sequence>
<comment type="similarity">
    <text evidence="2">Belongs to the periplasmic pilus chaperone family.</text>
</comment>
<dbReference type="InterPro" id="IPR050643">
    <property type="entry name" value="Periplasmic_pilus_chap"/>
</dbReference>
<comment type="subcellular location">
    <subcellularLocation>
        <location evidence="1">Periplasm</location>
    </subcellularLocation>
</comment>
<dbReference type="PRINTS" id="PR00969">
    <property type="entry name" value="CHAPERONPILI"/>
</dbReference>
<dbReference type="STRING" id="1691903.A9B99_09075"/>
<dbReference type="InterPro" id="IPR036316">
    <property type="entry name" value="Pili_assmbl_chap_C_dom_sf"/>
</dbReference>
<gene>
    <name evidence="10" type="ORF">A9B99_09075</name>
</gene>
<dbReference type="Pfam" id="PF00345">
    <property type="entry name" value="PapD_N"/>
    <property type="match status" value="1"/>
</dbReference>
<dbReference type="InterPro" id="IPR016147">
    <property type="entry name" value="Pili_assmbl_chaperone_N"/>
</dbReference>
<dbReference type="PANTHER" id="PTHR30251">
    <property type="entry name" value="PILUS ASSEMBLY CHAPERONE"/>
    <property type="match status" value="1"/>
</dbReference>
<dbReference type="InterPro" id="IPR008962">
    <property type="entry name" value="PapD-like_sf"/>
</dbReference>
<evidence type="ECO:0000313" key="10">
    <source>
        <dbReference type="EMBL" id="OAT76455.1"/>
    </source>
</evidence>